<dbReference type="Proteomes" id="UP000224915">
    <property type="component" value="Unassembled WGS sequence"/>
</dbReference>
<dbReference type="InterPro" id="IPR000462">
    <property type="entry name" value="CDP-OH_P_trans"/>
</dbReference>
<feature type="transmembrane region" description="Helical" evidence="12">
    <location>
        <begin position="102"/>
        <end position="119"/>
    </location>
</feature>
<dbReference type="InterPro" id="IPR004570">
    <property type="entry name" value="Phosphatidylglycerol_P_synth"/>
</dbReference>
<evidence type="ECO:0000256" key="3">
    <source>
        <dbReference type="ARBA" id="ARBA00022516"/>
    </source>
</evidence>
<keyword evidence="7" id="KW-0443">Lipid metabolism</keyword>
<feature type="transmembrane region" description="Helical" evidence="12">
    <location>
        <begin position="79"/>
        <end position="96"/>
    </location>
</feature>
<evidence type="ECO:0000256" key="5">
    <source>
        <dbReference type="ARBA" id="ARBA00022692"/>
    </source>
</evidence>
<dbReference type="GO" id="GO:0008444">
    <property type="term" value="F:CDP-diacylglycerol-glycerol-3-phosphate 3-phosphatidyltransferase activity"/>
    <property type="evidence" value="ECO:0007669"/>
    <property type="project" value="InterPro"/>
</dbReference>
<dbReference type="PANTHER" id="PTHR14269:SF62">
    <property type="entry name" value="CDP-DIACYLGLYCEROL--GLYCEROL-3-PHOSPHATE 3-PHOSPHATIDYLTRANSFERASE 1, CHLOROPLASTIC"/>
    <property type="match status" value="1"/>
</dbReference>
<evidence type="ECO:0000256" key="12">
    <source>
        <dbReference type="SAM" id="Phobius"/>
    </source>
</evidence>
<evidence type="ECO:0000256" key="8">
    <source>
        <dbReference type="ARBA" id="ARBA00023136"/>
    </source>
</evidence>
<dbReference type="InterPro" id="IPR043130">
    <property type="entry name" value="CDP-OH_PTrfase_TM_dom"/>
</dbReference>
<dbReference type="AlphaFoldDB" id="A0A2A9CZD5"/>
<dbReference type="PIRSF" id="PIRSF000847">
    <property type="entry name" value="Phos_ph_gly_syn"/>
    <property type="match status" value="1"/>
</dbReference>
<keyword evidence="3" id="KW-0444">Lipid biosynthesis</keyword>
<comment type="subcellular location">
    <subcellularLocation>
        <location evidence="1">Membrane</location>
        <topology evidence="1">Multi-pass membrane protein</topology>
    </subcellularLocation>
</comment>
<sequence length="188" mass="20400">MTTPPADRRVWTIPNIVSFARLIILLPLVAVFILRDELWWAIGALAVLGATDWIDGYLARRLDQVTLLGTRLDPLADRLAIVVVTLGLVVIDLLPWEVLGVILGVDLTLTVVALIWFRGSPDVPVSRIGKWRTAALLVGLPVLLVAAAADLEWLRIVGLVLLWSGVAGHVLAGVGYVLAMARRRPVAT</sequence>
<dbReference type="InterPro" id="IPR050324">
    <property type="entry name" value="CDP-alcohol_PTase-I"/>
</dbReference>
<evidence type="ECO:0000256" key="6">
    <source>
        <dbReference type="ARBA" id="ARBA00022989"/>
    </source>
</evidence>
<feature type="transmembrane region" description="Helical" evidence="12">
    <location>
        <begin position="39"/>
        <end position="58"/>
    </location>
</feature>
<evidence type="ECO:0000313" key="13">
    <source>
        <dbReference type="EMBL" id="PFG19797.1"/>
    </source>
</evidence>
<dbReference type="GO" id="GO:0046474">
    <property type="term" value="P:glycerophospholipid biosynthetic process"/>
    <property type="evidence" value="ECO:0007669"/>
    <property type="project" value="TreeGrafter"/>
</dbReference>
<name>A0A2A9CZD5_9MICO</name>
<protein>
    <submittedName>
        <fullName evidence="13">Cardiolipin synthase</fullName>
    </submittedName>
</protein>
<evidence type="ECO:0000256" key="10">
    <source>
        <dbReference type="ARBA" id="ARBA00023264"/>
    </source>
</evidence>
<dbReference type="UniPathway" id="UPA00085"/>
<keyword evidence="14" id="KW-1185">Reference proteome</keyword>
<dbReference type="PANTHER" id="PTHR14269">
    <property type="entry name" value="CDP-DIACYLGLYCEROL--GLYCEROL-3-PHOSPHATE 3-PHOSPHATIDYLTRANSFERASE-RELATED"/>
    <property type="match status" value="1"/>
</dbReference>
<dbReference type="GO" id="GO:0016020">
    <property type="term" value="C:membrane"/>
    <property type="evidence" value="ECO:0007669"/>
    <property type="project" value="UniProtKB-SubCell"/>
</dbReference>
<evidence type="ECO:0000256" key="9">
    <source>
        <dbReference type="ARBA" id="ARBA00023209"/>
    </source>
</evidence>
<comment type="caution">
    <text evidence="13">The sequence shown here is derived from an EMBL/GenBank/DDBJ whole genome shotgun (WGS) entry which is preliminary data.</text>
</comment>
<evidence type="ECO:0000256" key="7">
    <source>
        <dbReference type="ARBA" id="ARBA00023098"/>
    </source>
</evidence>
<accession>A0A2A9CZD5</accession>
<evidence type="ECO:0000256" key="2">
    <source>
        <dbReference type="ARBA" id="ARBA00010441"/>
    </source>
</evidence>
<dbReference type="OrthoDB" id="9796672at2"/>
<dbReference type="RefSeq" id="WP_098468864.1">
    <property type="nucleotide sequence ID" value="NZ_PDJD01000001.1"/>
</dbReference>
<feature type="transmembrane region" description="Helical" evidence="12">
    <location>
        <begin position="12"/>
        <end position="33"/>
    </location>
</feature>
<dbReference type="Gene3D" id="1.20.120.1760">
    <property type="match status" value="1"/>
</dbReference>
<dbReference type="InterPro" id="IPR048254">
    <property type="entry name" value="CDP_ALCOHOL_P_TRANSF_CS"/>
</dbReference>
<comment type="similarity">
    <text evidence="2 11">Belongs to the CDP-alcohol phosphatidyltransferase class-I family.</text>
</comment>
<gene>
    <name evidence="13" type="ORF">ATL40_1368</name>
</gene>
<evidence type="ECO:0000256" key="4">
    <source>
        <dbReference type="ARBA" id="ARBA00022679"/>
    </source>
</evidence>
<keyword evidence="8 12" id="KW-0472">Membrane</keyword>
<keyword evidence="4 11" id="KW-0808">Transferase</keyword>
<keyword evidence="5 12" id="KW-0812">Transmembrane</keyword>
<keyword evidence="10" id="KW-1208">Phospholipid metabolism</keyword>
<dbReference type="PROSITE" id="PS00379">
    <property type="entry name" value="CDP_ALCOHOL_P_TRANSF"/>
    <property type="match status" value="1"/>
</dbReference>
<feature type="transmembrane region" description="Helical" evidence="12">
    <location>
        <begin position="155"/>
        <end position="179"/>
    </location>
</feature>
<keyword evidence="9" id="KW-0594">Phospholipid biosynthesis</keyword>
<evidence type="ECO:0000313" key="14">
    <source>
        <dbReference type="Proteomes" id="UP000224915"/>
    </source>
</evidence>
<keyword evidence="6 12" id="KW-1133">Transmembrane helix</keyword>
<evidence type="ECO:0000256" key="1">
    <source>
        <dbReference type="ARBA" id="ARBA00004141"/>
    </source>
</evidence>
<evidence type="ECO:0000256" key="11">
    <source>
        <dbReference type="RuleBase" id="RU003750"/>
    </source>
</evidence>
<feature type="transmembrane region" description="Helical" evidence="12">
    <location>
        <begin position="131"/>
        <end position="149"/>
    </location>
</feature>
<proteinExistence type="inferred from homology"/>
<reference evidence="13 14" key="1">
    <citation type="submission" date="2017-10" db="EMBL/GenBank/DDBJ databases">
        <title>Sequencing the genomes of 1000 actinobacteria strains.</title>
        <authorList>
            <person name="Klenk H.-P."/>
        </authorList>
    </citation>
    <scope>NUCLEOTIDE SEQUENCE [LARGE SCALE GENOMIC DNA]</scope>
    <source>
        <strain evidence="13 14">DSM 21801</strain>
    </source>
</reference>
<organism evidence="13 14">
    <name type="scientific">Serinibacter salmoneus</name>
    <dbReference type="NCBI Taxonomy" id="556530"/>
    <lineage>
        <taxon>Bacteria</taxon>
        <taxon>Bacillati</taxon>
        <taxon>Actinomycetota</taxon>
        <taxon>Actinomycetes</taxon>
        <taxon>Micrococcales</taxon>
        <taxon>Beutenbergiaceae</taxon>
        <taxon>Serinibacter</taxon>
    </lineage>
</organism>
<dbReference type="Pfam" id="PF01066">
    <property type="entry name" value="CDP-OH_P_transf"/>
    <property type="match status" value="1"/>
</dbReference>
<dbReference type="EMBL" id="PDJD01000001">
    <property type="protein sequence ID" value="PFG19797.1"/>
    <property type="molecule type" value="Genomic_DNA"/>
</dbReference>